<protein>
    <submittedName>
        <fullName evidence="1">Uncharacterized protein</fullName>
    </submittedName>
</protein>
<organism evidence="1">
    <name type="scientific">Clastoptera arizonana</name>
    <name type="common">Arizona spittle bug</name>
    <dbReference type="NCBI Taxonomy" id="38151"/>
    <lineage>
        <taxon>Eukaryota</taxon>
        <taxon>Metazoa</taxon>
        <taxon>Ecdysozoa</taxon>
        <taxon>Arthropoda</taxon>
        <taxon>Hexapoda</taxon>
        <taxon>Insecta</taxon>
        <taxon>Pterygota</taxon>
        <taxon>Neoptera</taxon>
        <taxon>Paraneoptera</taxon>
        <taxon>Hemiptera</taxon>
        <taxon>Auchenorrhyncha</taxon>
        <taxon>Cercopoidea</taxon>
        <taxon>Clastopteridae</taxon>
        <taxon>Clastoptera</taxon>
    </lineage>
</organism>
<evidence type="ECO:0000313" key="1">
    <source>
        <dbReference type="EMBL" id="JAS12301.1"/>
    </source>
</evidence>
<sequence>MVFIILMLFSFGMGLDVEDVRTSELGKIYGGFPVCVRNETEKVERINEARITLVEEVEECMKLIRKKDLEVEETYEQIKKIAESERKFLALVLETFKKNEFNLKEVYYRVKKAIQDIEWFQLVKEKQLSKQKKARLEIVREQFNLVKRQVFSAQVTRHPLIVEGMLTKIIKEYDNFVLDIPL</sequence>
<reference evidence="1" key="1">
    <citation type="submission" date="2015-12" db="EMBL/GenBank/DDBJ databases">
        <title>De novo transcriptome assembly of four potential Pierce s Disease insect vectors from Arizona vineyards.</title>
        <authorList>
            <person name="Tassone E.E."/>
        </authorList>
    </citation>
    <scope>NUCLEOTIDE SEQUENCE</scope>
</reference>
<accession>A0A1B6CFV6</accession>
<proteinExistence type="predicted"/>
<dbReference type="AlphaFoldDB" id="A0A1B6CFV6"/>
<name>A0A1B6CFV6_9HEMI</name>
<dbReference type="EMBL" id="GEDC01024997">
    <property type="protein sequence ID" value="JAS12301.1"/>
    <property type="molecule type" value="Transcribed_RNA"/>
</dbReference>
<gene>
    <name evidence="1" type="ORF">g.44309</name>
</gene>